<sequence>MDSKLDRLGKALRLMEEEDATMVILDLKQTGHATSRAWFLCGRMITHRPGNFEALQNYLISTLNPIKGLEVSNIGEGCFLIRFNHRVDRDKVMGVHGRSRRIC</sequence>
<keyword evidence="3" id="KW-1185">Reference proteome</keyword>
<gene>
    <name evidence="2" type="ORF">Salat_2161400</name>
</gene>
<dbReference type="Proteomes" id="UP001293254">
    <property type="component" value="Unassembled WGS sequence"/>
</dbReference>
<protein>
    <recommendedName>
        <fullName evidence="1">DUF4283 domain-containing protein</fullName>
    </recommendedName>
</protein>
<name>A0AAE2CHE2_9LAMI</name>
<evidence type="ECO:0000313" key="3">
    <source>
        <dbReference type="Proteomes" id="UP001293254"/>
    </source>
</evidence>
<dbReference type="Pfam" id="PF14111">
    <property type="entry name" value="DUF4283"/>
    <property type="match status" value="1"/>
</dbReference>
<proteinExistence type="predicted"/>
<dbReference type="AlphaFoldDB" id="A0AAE2CHE2"/>
<organism evidence="2 3">
    <name type="scientific">Sesamum alatum</name>
    <dbReference type="NCBI Taxonomy" id="300844"/>
    <lineage>
        <taxon>Eukaryota</taxon>
        <taxon>Viridiplantae</taxon>
        <taxon>Streptophyta</taxon>
        <taxon>Embryophyta</taxon>
        <taxon>Tracheophyta</taxon>
        <taxon>Spermatophyta</taxon>
        <taxon>Magnoliopsida</taxon>
        <taxon>eudicotyledons</taxon>
        <taxon>Gunneridae</taxon>
        <taxon>Pentapetalae</taxon>
        <taxon>asterids</taxon>
        <taxon>lamiids</taxon>
        <taxon>Lamiales</taxon>
        <taxon>Pedaliaceae</taxon>
        <taxon>Sesamum</taxon>
    </lineage>
</organism>
<reference evidence="2" key="1">
    <citation type="submission" date="2020-06" db="EMBL/GenBank/DDBJ databases">
        <authorList>
            <person name="Li T."/>
            <person name="Hu X."/>
            <person name="Zhang T."/>
            <person name="Song X."/>
            <person name="Zhang H."/>
            <person name="Dai N."/>
            <person name="Sheng W."/>
            <person name="Hou X."/>
            <person name="Wei L."/>
        </authorList>
    </citation>
    <scope>NUCLEOTIDE SEQUENCE</scope>
    <source>
        <strain evidence="2">3651</strain>
        <tissue evidence="2">Leaf</tissue>
    </source>
</reference>
<dbReference type="InterPro" id="IPR025558">
    <property type="entry name" value="DUF4283"/>
</dbReference>
<evidence type="ECO:0000259" key="1">
    <source>
        <dbReference type="Pfam" id="PF14111"/>
    </source>
</evidence>
<feature type="domain" description="DUF4283" evidence="1">
    <location>
        <begin position="38"/>
        <end position="93"/>
    </location>
</feature>
<evidence type="ECO:0000313" key="2">
    <source>
        <dbReference type="EMBL" id="KAK4422104.1"/>
    </source>
</evidence>
<comment type="caution">
    <text evidence="2">The sequence shown here is derived from an EMBL/GenBank/DDBJ whole genome shotgun (WGS) entry which is preliminary data.</text>
</comment>
<accession>A0AAE2CHE2</accession>
<dbReference type="EMBL" id="JACGWO010000008">
    <property type="protein sequence ID" value="KAK4422104.1"/>
    <property type="molecule type" value="Genomic_DNA"/>
</dbReference>
<reference evidence="2" key="2">
    <citation type="journal article" date="2024" name="Plant">
        <title>Genomic evolution and insights into agronomic trait innovations of Sesamum species.</title>
        <authorList>
            <person name="Miao H."/>
            <person name="Wang L."/>
            <person name="Qu L."/>
            <person name="Liu H."/>
            <person name="Sun Y."/>
            <person name="Le M."/>
            <person name="Wang Q."/>
            <person name="Wei S."/>
            <person name="Zheng Y."/>
            <person name="Lin W."/>
            <person name="Duan Y."/>
            <person name="Cao H."/>
            <person name="Xiong S."/>
            <person name="Wang X."/>
            <person name="Wei L."/>
            <person name="Li C."/>
            <person name="Ma Q."/>
            <person name="Ju M."/>
            <person name="Zhao R."/>
            <person name="Li G."/>
            <person name="Mu C."/>
            <person name="Tian Q."/>
            <person name="Mei H."/>
            <person name="Zhang T."/>
            <person name="Gao T."/>
            <person name="Zhang H."/>
        </authorList>
    </citation>
    <scope>NUCLEOTIDE SEQUENCE</scope>
    <source>
        <strain evidence="2">3651</strain>
    </source>
</reference>